<feature type="domain" description="C2H2-type" evidence="9">
    <location>
        <begin position="586"/>
        <end position="616"/>
    </location>
</feature>
<keyword evidence="3" id="KW-0677">Repeat</keyword>
<feature type="region of interest" description="Disordered" evidence="8">
    <location>
        <begin position="716"/>
        <end position="747"/>
    </location>
</feature>
<dbReference type="GeneID" id="106476038"/>
<dbReference type="InterPro" id="IPR043449">
    <property type="entry name" value="PHF20-like"/>
</dbReference>
<feature type="compositionally biased region" description="Basic and acidic residues" evidence="8">
    <location>
        <begin position="1051"/>
        <end position="1063"/>
    </location>
</feature>
<feature type="compositionally biased region" description="Basic and acidic residues" evidence="8">
    <location>
        <begin position="24"/>
        <end position="36"/>
    </location>
</feature>
<evidence type="ECO:0000256" key="7">
    <source>
        <dbReference type="PROSITE-ProRule" id="PRU00042"/>
    </source>
</evidence>
<dbReference type="SMART" id="SM00333">
    <property type="entry name" value="TUDOR"/>
    <property type="match status" value="3"/>
</dbReference>
<feature type="compositionally biased region" description="Basic and acidic residues" evidence="8">
    <location>
        <begin position="1117"/>
        <end position="1126"/>
    </location>
</feature>
<dbReference type="Pfam" id="PF20826">
    <property type="entry name" value="PHD_5"/>
    <property type="match status" value="1"/>
</dbReference>
<feature type="region of interest" description="Disordered" evidence="8">
    <location>
        <begin position="1"/>
        <end position="36"/>
    </location>
</feature>
<evidence type="ECO:0000256" key="1">
    <source>
        <dbReference type="ARBA" id="ARBA00004123"/>
    </source>
</evidence>
<dbReference type="InterPro" id="IPR019786">
    <property type="entry name" value="Zinc_finger_PHD-type_CS"/>
</dbReference>
<evidence type="ECO:0000256" key="8">
    <source>
        <dbReference type="SAM" id="MobiDB-lite"/>
    </source>
</evidence>
<dbReference type="InterPro" id="IPR011011">
    <property type="entry name" value="Znf_FYVE_PHD"/>
</dbReference>
<feature type="compositionally biased region" description="Polar residues" evidence="8">
    <location>
        <begin position="1027"/>
        <end position="1038"/>
    </location>
</feature>
<sequence length="1576" mass="179597">MEDSEKVTQNQDSFIENAIHTKQTRREGEKTKELDKGSKCYENERASLNRTNQSVTQSIVTRGKKPDFQSLLKGGIATAIKMKKSSTSEKQTLEVNKSANDKEHPKNTCTSLASKKGVGKKPDRFQQEKDEHNQKDFACDEQESVVSSRDEISFDENTQDSYGEGSLCSESLIDGDQHSCRQRRCDSTEKRENLKQKSNCSFRKLSKQCNVKAIKAKKRKRSLSVSSQGSDRSHKDGERPSKKRKIPNRPGIVFELGAKLEAKDFQDKWYPAKIIAIDDDDCEVLVHYERWSARFDEWMSMDSPCLRPLHHAHTRKEEKERSGKQELKHKVGDEVLARWADRKMYPAKISEIYDDGTYKVLFYDGFHRKVQPINVHKLPPELVGQVIFPPSHQLNEANQDDSSKSGKKTAKVSKKCIEGESKTAPVKKASNVSKESKPTSMKKKKKTHEFEVGEEVFAKSKNGKMYHSKIIKLLEDGCYSVLFYDGTQNKVNANNIQKLPQKLAEEMIKEIQVLMNKLIKNWLVMKKKRKKHPISLQEEKKPGHDDLEFQMNETTWTATSKEIAEIKCAQKVAPKEFVIEEDHNHYKCHIVGCGKSFRKENLLQSHIKHYHSKGEDSSKNGGKTLTAGLGSTSRNVTESVGTSPSSSYVTVKEEVTETKHELKTIIDTKDDVINITLNENKDLSNSGENNLPLMNKIVPCYESSLTEKSNLFQNLPGNDTIQSLSSNPKNTTLDSDTGNKTPTKSKVSLVQEGVPRPSPTMTTRRQSYAETTCVKSESKTSPRFETRLSKTVFKLEDSPGVATRKTSVQVENKKKEKSCEVKLVDNKKKEKICELKQPENKKKEKLSELKQTENKKKEKSIELKHTENKKKEKLSEVKQTENKKKEKASEMKQIENKKKEKAIEPKQLENKKKEKSNEIKQIENKKKEKPNEIKQIENKKKEKPNEIKQIESKKKEKVSDIKQTENKKEENRIEQRQVYNKKKDKSSEFKQEESKKKEKISDWKQEKTTLTGNSKPKIETTRRRTKSIQGTSDITPSNKKPRIKLASDNIPRTERMFPEESTRTRTKSLQEISSDANSFSRKRRIISEPSSLDSIDDSLLREGFFKHEDTQSSSETVESRDTRDPDTSLDMPSVTSKKTKKTQSQQQEYWYEGEVVHCICESSEESGLMMQCEVCLAWQHGDCFDIEEEKQVPQKYVCYACLEPKGQRESFRYKHDQDWFKTGQMTTFSFLNKDALQVSQPAAMKASHDLTASLHDVFKVLHSVKYKLKVLEDDNHPDLKKFSKPWHEVNKDKEVISSETLQPQDVKTEVPTSSSQPLSIQRLFMDLDHSYFSPIKPLTSFPAKLVSGYKTDLLEQDGREGEGTSGELLPDLNVESSSQQGSIKQHGISKNTEESNKKLGTTEINPPTNCEQEVFLVSSGLEDVVIETVHDLTGTTSEEVAAEGGLQFPELKVSSEDNVSSCYETHGTDSITVSQSENSSGKLWSGEFEKEETLCNPDPEKCKQDLQEHIVKVQEELEHRMDLIEEQISALEDELDFPVANQSGPAGDTDNAAQLLMSLRGLVKDLDVVKKFTLIQ</sequence>
<protein>
    <submittedName>
        <fullName evidence="11">PHD finger protein 20-like protein 1</fullName>
    </submittedName>
</protein>
<dbReference type="SUPFAM" id="SSF57903">
    <property type="entry name" value="FYVE/PHD zinc finger"/>
    <property type="match status" value="1"/>
</dbReference>
<feature type="compositionally biased region" description="Basic and acidic residues" evidence="8">
    <location>
        <begin position="985"/>
        <end position="1007"/>
    </location>
</feature>
<evidence type="ECO:0000256" key="3">
    <source>
        <dbReference type="ARBA" id="ARBA00022737"/>
    </source>
</evidence>
<evidence type="ECO:0000259" key="9">
    <source>
        <dbReference type="PROSITE" id="PS50157"/>
    </source>
</evidence>
<feature type="region of interest" description="Disordered" evidence="8">
    <location>
        <begin position="1356"/>
        <end position="1406"/>
    </location>
</feature>
<feature type="region of interest" description="Disordered" evidence="8">
    <location>
        <begin position="393"/>
        <end position="446"/>
    </location>
</feature>
<feature type="compositionally biased region" description="Basic and acidic residues" evidence="8">
    <location>
        <begin position="120"/>
        <end position="138"/>
    </location>
</feature>
<evidence type="ECO:0000256" key="5">
    <source>
        <dbReference type="ARBA" id="ARBA00022833"/>
    </source>
</evidence>
<dbReference type="CDD" id="cd20386">
    <property type="entry name" value="Tudor_PHF20-like"/>
    <property type="match status" value="2"/>
</dbReference>
<feature type="compositionally biased region" description="Basic and acidic residues" evidence="8">
    <location>
        <begin position="231"/>
        <end position="240"/>
    </location>
</feature>
<dbReference type="InterPro" id="IPR013083">
    <property type="entry name" value="Znf_RING/FYVE/PHD"/>
</dbReference>
<dbReference type="RefSeq" id="XP_013792164.1">
    <property type="nucleotide sequence ID" value="XM_013936710.2"/>
</dbReference>
<feature type="compositionally biased region" description="Polar residues" evidence="8">
    <location>
        <begin position="1374"/>
        <end position="1383"/>
    </location>
</feature>
<keyword evidence="4 7" id="KW-0863">Zinc-finger</keyword>
<feature type="compositionally biased region" description="Polar residues" evidence="8">
    <location>
        <begin position="88"/>
        <end position="98"/>
    </location>
</feature>
<evidence type="ECO:0000256" key="4">
    <source>
        <dbReference type="ARBA" id="ARBA00022771"/>
    </source>
</evidence>
<feature type="compositionally biased region" description="Polar residues" evidence="8">
    <location>
        <begin position="1067"/>
        <end position="1079"/>
    </location>
</feature>
<dbReference type="InterPro" id="IPR013087">
    <property type="entry name" value="Znf_C2H2_type"/>
</dbReference>
<feature type="region of interest" description="Disordered" evidence="8">
    <location>
        <begin position="610"/>
        <end position="645"/>
    </location>
</feature>
<dbReference type="SMART" id="SM00355">
    <property type="entry name" value="ZnF_C2H2"/>
    <property type="match status" value="1"/>
</dbReference>
<dbReference type="Gene3D" id="2.30.30.140">
    <property type="match status" value="3"/>
</dbReference>
<evidence type="ECO:0000256" key="2">
    <source>
        <dbReference type="ARBA" id="ARBA00022723"/>
    </source>
</evidence>
<feature type="compositionally biased region" description="Basic and acidic residues" evidence="8">
    <location>
        <begin position="835"/>
        <end position="975"/>
    </location>
</feature>
<evidence type="ECO:0000256" key="6">
    <source>
        <dbReference type="ARBA" id="ARBA00023242"/>
    </source>
</evidence>
<dbReference type="Gene3D" id="3.30.40.10">
    <property type="entry name" value="Zinc/RING finger domain, C3HC4 (zinc finger)"/>
    <property type="match status" value="1"/>
</dbReference>
<feature type="compositionally biased region" description="Polar residues" evidence="8">
    <location>
        <begin position="619"/>
        <end position="645"/>
    </location>
</feature>
<organism evidence="10 11">
    <name type="scientific">Limulus polyphemus</name>
    <name type="common">Atlantic horseshoe crab</name>
    <dbReference type="NCBI Taxonomy" id="6850"/>
    <lineage>
        <taxon>Eukaryota</taxon>
        <taxon>Metazoa</taxon>
        <taxon>Ecdysozoa</taxon>
        <taxon>Arthropoda</taxon>
        <taxon>Chelicerata</taxon>
        <taxon>Merostomata</taxon>
        <taxon>Xiphosura</taxon>
        <taxon>Limulidae</taxon>
        <taxon>Limulus</taxon>
    </lineage>
</organism>
<feature type="region of interest" description="Disordered" evidence="8">
    <location>
        <begin position="835"/>
        <end position="1080"/>
    </location>
</feature>
<dbReference type="Proteomes" id="UP000694941">
    <property type="component" value="Unplaced"/>
</dbReference>
<feature type="region of interest" description="Disordered" evidence="8">
    <location>
        <begin position="1106"/>
        <end position="1143"/>
    </location>
</feature>
<keyword evidence="2" id="KW-0479">Metal-binding</keyword>
<reference evidence="11" key="1">
    <citation type="submission" date="2025-08" db="UniProtKB">
        <authorList>
            <consortium name="RefSeq"/>
        </authorList>
    </citation>
    <scope>IDENTIFICATION</scope>
    <source>
        <tissue evidence="11">Muscle</tissue>
    </source>
</reference>
<dbReference type="InterPro" id="IPR002999">
    <property type="entry name" value="Tudor"/>
</dbReference>
<keyword evidence="5" id="KW-0862">Zinc</keyword>
<proteinExistence type="predicted"/>
<keyword evidence="6" id="KW-0539">Nucleus</keyword>
<feature type="region of interest" description="Disordered" evidence="8">
    <location>
        <begin position="215"/>
        <end position="248"/>
    </location>
</feature>
<dbReference type="PROSITE" id="PS50157">
    <property type="entry name" value="ZINC_FINGER_C2H2_2"/>
    <property type="match status" value="1"/>
</dbReference>
<dbReference type="InterPro" id="IPR004092">
    <property type="entry name" value="Mbt"/>
</dbReference>
<evidence type="ECO:0000313" key="11">
    <source>
        <dbReference type="RefSeq" id="XP_013792164.1"/>
    </source>
</evidence>
<dbReference type="SUPFAM" id="SSF63748">
    <property type="entry name" value="Tudor/PWWP/MBT"/>
    <property type="match status" value="3"/>
</dbReference>
<dbReference type="PROSITE" id="PS01359">
    <property type="entry name" value="ZF_PHD_1"/>
    <property type="match status" value="1"/>
</dbReference>
<feature type="region of interest" description="Disordered" evidence="8">
    <location>
        <begin position="82"/>
        <end position="172"/>
    </location>
</feature>
<dbReference type="PANTHER" id="PTHR15856">
    <property type="entry name" value="PHD FINGER PROTEIN 20-RELATED"/>
    <property type="match status" value="1"/>
</dbReference>
<dbReference type="PROSITE" id="PS00028">
    <property type="entry name" value="ZINC_FINGER_C2H2_1"/>
    <property type="match status" value="1"/>
</dbReference>
<name>A0ABM1C0M0_LIMPO</name>
<comment type="subcellular location">
    <subcellularLocation>
        <location evidence="1">Nucleus</location>
    </subcellularLocation>
</comment>
<dbReference type="Pfam" id="PF02820">
    <property type="entry name" value="MBT"/>
    <property type="match status" value="1"/>
</dbReference>
<gene>
    <name evidence="11" type="primary">LOC106476038</name>
</gene>
<dbReference type="PANTHER" id="PTHR15856:SF51">
    <property type="entry name" value="MBD-R2"/>
    <property type="match status" value="1"/>
</dbReference>
<accession>A0ABM1C0M0</accession>
<keyword evidence="10" id="KW-1185">Reference proteome</keyword>
<feature type="compositionally biased region" description="Basic residues" evidence="8">
    <location>
        <begin position="405"/>
        <end position="414"/>
    </location>
</feature>
<evidence type="ECO:0000313" key="10">
    <source>
        <dbReference type="Proteomes" id="UP000694941"/>
    </source>
</evidence>
<dbReference type="CDD" id="cd20104">
    <property type="entry name" value="MBT_PHF20L1-like"/>
    <property type="match status" value="1"/>
</dbReference>